<dbReference type="AlphaFoldDB" id="A0A8G2CK76"/>
<protein>
    <submittedName>
        <fullName evidence="2">Glycosyltransferase involved in cell wall bisynthesis</fullName>
    </submittedName>
</protein>
<dbReference type="CDD" id="cd03801">
    <property type="entry name" value="GT4_PimA-like"/>
    <property type="match status" value="1"/>
</dbReference>
<dbReference type="PANTHER" id="PTHR45947:SF3">
    <property type="entry name" value="SULFOQUINOVOSYL TRANSFERASE SQD2"/>
    <property type="match status" value="1"/>
</dbReference>
<keyword evidence="3" id="KW-1185">Reference proteome</keyword>
<dbReference type="EMBL" id="FTNE01000004">
    <property type="protein sequence ID" value="SIQ40605.1"/>
    <property type="molecule type" value="Genomic_DNA"/>
</dbReference>
<evidence type="ECO:0000259" key="1">
    <source>
        <dbReference type="Pfam" id="PF13439"/>
    </source>
</evidence>
<dbReference type="PANTHER" id="PTHR45947">
    <property type="entry name" value="SULFOQUINOVOSYL TRANSFERASE SQD2"/>
    <property type="match status" value="1"/>
</dbReference>
<keyword evidence="2" id="KW-0808">Transferase</keyword>
<dbReference type="Pfam" id="PF13439">
    <property type="entry name" value="Glyco_transf_4"/>
    <property type="match status" value="1"/>
</dbReference>
<reference evidence="2 3" key="1">
    <citation type="submission" date="2017-01" db="EMBL/GenBank/DDBJ databases">
        <authorList>
            <person name="Varghese N."/>
            <person name="Submissions S."/>
        </authorList>
    </citation>
    <scope>NUCLEOTIDE SEQUENCE [LARGE SCALE GENOMIC DNA]</scope>
    <source>
        <strain evidence="2 3">ATCC 35905</strain>
    </source>
</reference>
<gene>
    <name evidence="2" type="ORF">SAMN05421828_104133</name>
</gene>
<comment type="caution">
    <text evidence="2">The sequence shown here is derived from an EMBL/GenBank/DDBJ whole genome shotgun (WGS) entry which is preliminary data.</text>
</comment>
<proteinExistence type="predicted"/>
<evidence type="ECO:0000313" key="3">
    <source>
        <dbReference type="Proteomes" id="UP000186308"/>
    </source>
</evidence>
<dbReference type="Proteomes" id="UP000186308">
    <property type="component" value="Unassembled WGS sequence"/>
</dbReference>
<dbReference type="OrthoDB" id="9790710at2"/>
<feature type="domain" description="Glycosyltransferase subfamily 4-like N-terminal" evidence="1">
    <location>
        <begin position="17"/>
        <end position="174"/>
    </location>
</feature>
<accession>A0A8G2CK76</accession>
<dbReference type="InterPro" id="IPR050194">
    <property type="entry name" value="Glycosyltransferase_grp1"/>
</dbReference>
<dbReference type="Pfam" id="PF13692">
    <property type="entry name" value="Glyco_trans_1_4"/>
    <property type="match status" value="1"/>
</dbReference>
<sequence length="366" mass="40245">MSRKQRILHVFPSFAAGGAQMRMAALANYFGARFAHTIIALDHETTCRDRLDPALDVAFPAAPAMRQPLPQRLLTIAAAMRTHQPDLLMTSNWGAIEWAIANRLGPRIRHIHTEDGFGRDERDRQLPRRVWTRRLILRSSTTIVPSQTLLDTATTIWRLPPRALHYIPNGIDLATFTPAAAPRNGPPVIGCVAALRPEKNLARLLRAAAIARRHHAFDLVLLGDGPDRAALEALANDLSLPVRFLGALAEPAPVYREFTIFALSSDTEQMPLSVMEAMASGLPVVTTRVGDIARMVAPENLDFLTARDDQAMADAMGELLADPARQTSIGLANRRHAEQHFDFSVMAARWQALMAPDEPRAAPDAA</sequence>
<dbReference type="GO" id="GO:0016758">
    <property type="term" value="F:hexosyltransferase activity"/>
    <property type="evidence" value="ECO:0007669"/>
    <property type="project" value="TreeGrafter"/>
</dbReference>
<name>A0A8G2CK76_ACIRU</name>
<dbReference type="SUPFAM" id="SSF53756">
    <property type="entry name" value="UDP-Glycosyltransferase/glycogen phosphorylase"/>
    <property type="match status" value="1"/>
</dbReference>
<dbReference type="InterPro" id="IPR028098">
    <property type="entry name" value="Glyco_trans_4-like_N"/>
</dbReference>
<dbReference type="RefSeq" id="WP_029310526.1">
    <property type="nucleotide sequence ID" value="NZ_FTNE01000004.1"/>
</dbReference>
<dbReference type="Gene3D" id="3.40.50.2000">
    <property type="entry name" value="Glycogen Phosphorylase B"/>
    <property type="match status" value="2"/>
</dbReference>
<organism evidence="2 3">
    <name type="scientific">Acidiphilium rubrum</name>
    <dbReference type="NCBI Taxonomy" id="526"/>
    <lineage>
        <taxon>Bacteria</taxon>
        <taxon>Pseudomonadati</taxon>
        <taxon>Pseudomonadota</taxon>
        <taxon>Alphaproteobacteria</taxon>
        <taxon>Acetobacterales</taxon>
        <taxon>Acidocellaceae</taxon>
        <taxon>Acidiphilium</taxon>
    </lineage>
</organism>
<evidence type="ECO:0000313" key="2">
    <source>
        <dbReference type="EMBL" id="SIQ40605.1"/>
    </source>
</evidence>